<dbReference type="RefSeq" id="WP_252761750.1">
    <property type="nucleotide sequence ID" value="NZ_JAMXLY010000054.1"/>
</dbReference>
<evidence type="ECO:0000313" key="2">
    <source>
        <dbReference type="Proteomes" id="UP001204015"/>
    </source>
</evidence>
<sequence>MKKDEMAYEDDLNQALLKDFLWIQELGKEEKLSWDSSLTDLCIWIHQVFLQFAVTDKHGRPRAYKSLIQEICHLTNRKIPENPNSYVNSAPKKDSAWNKCFMTRYKDIFLSGEMHPILHFISRRRC</sequence>
<accession>A0ABT1BZX0</accession>
<protein>
    <submittedName>
        <fullName evidence="1">Uncharacterized protein</fullName>
    </submittedName>
</protein>
<gene>
    <name evidence="1" type="ORF">NG821_11195</name>
</gene>
<name>A0ABT1BZX0_9BACT</name>
<proteinExistence type="predicted"/>
<dbReference type="Proteomes" id="UP001204015">
    <property type="component" value="Unassembled WGS sequence"/>
</dbReference>
<keyword evidence="2" id="KW-1185">Reference proteome</keyword>
<evidence type="ECO:0000313" key="1">
    <source>
        <dbReference type="EMBL" id="MCO6026395.1"/>
    </source>
</evidence>
<comment type="caution">
    <text evidence="1">The sequence shown here is derived from an EMBL/GenBank/DDBJ whole genome shotgun (WGS) entry which is preliminary data.</text>
</comment>
<reference evidence="1 2" key="1">
    <citation type="submission" date="2022-06" db="EMBL/GenBank/DDBJ databases">
        <title>A taxonomic note on the genus Prevotella: Description of four novel genera and emended description of the genera Hallella and Xylanibacter.</title>
        <authorList>
            <person name="Hitch T.C.A."/>
        </authorList>
    </citation>
    <scope>NUCLEOTIDE SEQUENCE [LARGE SCALE GENOMIC DNA]</scope>
    <source>
        <strain evidence="1 2">DSM 100619</strain>
    </source>
</reference>
<dbReference type="EMBL" id="JAMXLY010000054">
    <property type="protein sequence ID" value="MCO6026395.1"/>
    <property type="molecule type" value="Genomic_DNA"/>
</dbReference>
<organism evidence="1 2">
    <name type="scientific">Segatella cerevisiae</name>
    <dbReference type="NCBI Taxonomy" id="2053716"/>
    <lineage>
        <taxon>Bacteria</taxon>
        <taxon>Pseudomonadati</taxon>
        <taxon>Bacteroidota</taxon>
        <taxon>Bacteroidia</taxon>
        <taxon>Bacteroidales</taxon>
        <taxon>Prevotellaceae</taxon>
        <taxon>Segatella</taxon>
    </lineage>
</organism>